<organism evidence="1 2">
    <name type="scientific">Trichonephila inaurata madagascariensis</name>
    <dbReference type="NCBI Taxonomy" id="2747483"/>
    <lineage>
        <taxon>Eukaryota</taxon>
        <taxon>Metazoa</taxon>
        <taxon>Ecdysozoa</taxon>
        <taxon>Arthropoda</taxon>
        <taxon>Chelicerata</taxon>
        <taxon>Arachnida</taxon>
        <taxon>Araneae</taxon>
        <taxon>Araneomorphae</taxon>
        <taxon>Entelegynae</taxon>
        <taxon>Araneoidea</taxon>
        <taxon>Nephilidae</taxon>
        <taxon>Trichonephila</taxon>
        <taxon>Trichonephila inaurata</taxon>
    </lineage>
</organism>
<dbReference type="Proteomes" id="UP000886998">
    <property type="component" value="Unassembled WGS sequence"/>
</dbReference>
<comment type="caution">
    <text evidence="1">The sequence shown here is derived from an EMBL/GenBank/DDBJ whole genome shotgun (WGS) entry which is preliminary data.</text>
</comment>
<evidence type="ECO:0000313" key="1">
    <source>
        <dbReference type="EMBL" id="GFY55665.1"/>
    </source>
</evidence>
<gene>
    <name evidence="1" type="primary">AVEN_261783_1</name>
    <name evidence="1" type="ORF">TNIN_424481</name>
</gene>
<name>A0A8X7C4T5_9ARAC</name>
<protein>
    <submittedName>
        <fullName evidence="1">Uncharacterized protein</fullName>
    </submittedName>
</protein>
<evidence type="ECO:0000313" key="2">
    <source>
        <dbReference type="Proteomes" id="UP000886998"/>
    </source>
</evidence>
<dbReference type="OrthoDB" id="10509761at2759"/>
<reference evidence="1" key="1">
    <citation type="submission" date="2020-08" db="EMBL/GenBank/DDBJ databases">
        <title>Multicomponent nature underlies the extraordinary mechanical properties of spider dragline silk.</title>
        <authorList>
            <person name="Kono N."/>
            <person name="Nakamura H."/>
            <person name="Mori M."/>
            <person name="Yoshida Y."/>
            <person name="Ohtoshi R."/>
            <person name="Malay A.D."/>
            <person name="Moran D.A.P."/>
            <person name="Tomita M."/>
            <person name="Numata K."/>
            <person name="Arakawa K."/>
        </authorList>
    </citation>
    <scope>NUCLEOTIDE SEQUENCE</scope>
</reference>
<dbReference type="AlphaFoldDB" id="A0A8X7C4T5"/>
<proteinExistence type="predicted"/>
<sequence>MSRFEYSNHFVTDSENERIELPRLMYNAVFIKGVGLVAASDISDPYVIVVHGATKGNVEPKDYGFYDELVIAQPQKKSSIQIQGLLHIDYLLIMLSIKHLQPFVFKPTF</sequence>
<dbReference type="EMBL" id="BMAV01010510">
    <property type="protein sequence ID" value="GFY55665.1"/>
    <property type="molecule type" value="Genomic_DNA"/>
</dbReference>
<keyword evidence="2" id="KW-1185">Reference proteome</keyword>
<accession>A0A8X7C4T5</accession>